<evidence type="ECO:0000313" key="2">
    <source>
        <dbReference type="Proteomes" id="UP000008914"/>
    </source>
</evidence>
<dbReference type="KEGG" id="ica:Intca_1730"/>
<dbReference type="HOGENOM" id="CLU_1064671_0_0_11"/>
<proteinExistence type="predicted"/>
<reference evidence="1 2" key="1">
    <citation type="journal article" date="2010" name="Stand. Genomic Sci.">
        <title>Complete genome sequence of Intrasporangium calvum type strain (7 KIP).</title>
        <authorList>
            <person name="Del Rio T.G."/>
            <person name="Chertkov O."/>
            <person name="Yasawong M."/>
            <person name="Lucas S."/>
            <person name="Deshpande S."/>
            <person name="Cheng J.F."/>
            <person name="Detter C."/>
            <person name="Tapia R."/>
            <person name="Han C."/>
            <person name="Goodwin L."/>
            <person name="Pitluck S."/>
            <person name="Liolios K."/>
            <person name="Ivanova N."/>
            <person name="Mavromatis K."/>
            <person name="Pati A."/>
            <person name="Chen A."/>
            <person name="Palaniappan K."/>
            <person name="Land M."/>
            <person name="Hauser L."/>
            <person name="Chang Y.J."/>
            <person name="Jeffries C.D."/>
            <person name="Rohde M."/>
            <person name="Pukall R."/>
            <person name="Sikorski J."/>
            <person name="Goker M."/>
            <person name="Woyke T."/>
            <person name="Bristow J."/>
            <person name="Eisen J.A."/>
            <person name="Markowitz V."/>
            <person name="Hugenholtz P."/>
            <person name="Kyrpides N.C."/>
            <person name="Klenk H.P."/>
            <person name="Lapidus A."/>
        </authorList>
    </citation>
    <scope>NUCLEOTIDE SEQUENCE [LARGE SCALE GENOMIC DNA]</scope>
    <source>
        <strain evidence="2">ATCC 23552 / DSM 43043 / JCM 3097 / NBRC 12989 / 7 KIP</strain>
    </source>
</reference>
<dbReference type="eggNOG" id="ENOG5031VSE">
    <property type="taxonomic scope" value="Bacteria"/>
</dbReference>
<name>E6SA33_INTC7</name>
<dbReference type="STRING" id="710696.Intca_1730"/>
<dbReference type="EMBL" id="CP002343">
    <property type="protein sequence ID" value="ADU48243.1"/>
    <property type="molecule type" value="Genomic_DNA"/>
</dbReference>
<protein>
    <submittedName>
        <fullName evidence="1">Uncharacterized protein</fullName>
    </submittedName>
</protein>
<gene>
    <name evidence="1" type="ordered locus">Intca_1730</name>
</gene>
<dbReference type="AlphaFoldDB" id="E6SA33"/>
<dbReference type="Proteomes" id="UP000008914">
    <property type="component" value="Chromosome"/>
</dbReference>
<keyword evidence="2" id="KW-1185">Reference proteome</keyword>
<sequence>MGAHLWVGGIGGAPTMPLMSELPASVRLALWATAAWNDGVSLREALARSFPDLDHVAGDLGRLEIWRDLGERALFVALPRPGDVSRMPLCSVPVAALAAEAGECVFVPSVGGLLIPSLTRFGPEGDRGWRVDWSAHDAEPVPGHRLEMVDLREVEGSLLSRLSDLTEAFERVGGTPWGPAGRAAAEESLDRRIWGLPDVLPVRALRVMALAATAGALAARAGGLTALGADGLDAGTSARRESLVRLLAAHADDALADAANVAVMSLAGWRKA</sequence>
<organism evidence="1 2">
    <name type="scientific">Intrasporangium calvum (strain ATCC 23552 / DSM 43043 / JCM 3097 / NBRC 12989 / NCIMB 10167 / NRRL B-3866 / 7 KIP)</name>
    <dbReference type="NCBI Taxonomy" id="710696"/>
    <lineage>
        <taxon>Bacteria</taxon>
        <taxon>Bacillati</taxon>
        <taxon>Actinomycetota</taxon>
        <taxon>Actinomycetes</taxon>
        <taxon>Micrococcales</taxon>
        <taxon>Intrasporangiaceae</taxon>
        <taxon>Intrasporangium</taxon>
    </lineage>
</organism>
<accession>E6SA33</accession>
<evidence type="ECO:0000313" key="1">
    <source>
        <dbReference type="EMBL" id="ADU48243.1"/>
    </source>
</evidence>